<dbReference type="InterPro" id="IPR045014">
    <property type="entry name" value="TM41A/B"/>
</dbReference>
<feature type="transmembrane region" description="Helical" evidence="7">
    <location>
        <begin position="231"/>
        <end position="251"/>
    </location>
</feature>
<feature type="compositionally biased region" description="Basic and acidic residues" evidence="6">
    <location>
        <begin position="458"/>
        <end position="477"/>
    </location>
</feature>
<evidence type="ECO:0000256" key="2">
    <source>
        <dbReference type="ARBA" id="ARBA00022692"/>
    </source>
</evidence>
<keyword evidence="2 7" id="KW-0812">Transmembrane</keyword>
<dbReference type="Pfam" id="PF09335">
    <property type="entry name" value="VTT_dom"/>
    <property type="match status" value="1"/>
</dbReference>
<organism evidence="9 10">
    <name type="scientific">Lentinula aff. detonsa</name>
    <dbReference type="NCBI Taxonomy" id="2804958"/>
    <lineage>
        <taxon>Eukaryota</taxon>
        <taxon>Fungi</taxon>
        <taxon>Dikarya</taxon>
        <taxon>Basidiomycota</taxon>
        <taxon>Agaricomycotina</taxon>
        <taxon>Agaricomycetes</taxon>
        <taxon>Agaricomycetidae</taxon>
        <taxon>Agaricales</taxon>
        <taxon>Marasmiineae</taxon>
        <taxon>Omphalotaceae</taxon>
        <taxon>Lentinula</taxon>
    </lineage>
</organism>
<dbReference type="PANTHER" id="PTHR43220">
    <property type="match status" value="1"/>
</dbReference>
<feature type="transmembrane region" description="Helical" evidence="7">
    <location>
        <begin position="131"/>
        <end position="155"/>
    </location>
</feature>
<evidence type="ECO:0000313" key="9">
    <source>
        <dbReference type="EMBL" id="KAJ3789099.1"/>
    </source>
</evidence>
<feature type="domain" description="VTT" evidence="8">
    <location>
        <begin position="202"/>
        <end position="349"/>
    </location>
</feature>
<dbReference type="EMBL" id="MU793265">
    <property type="protein sequence ID" value="KAJ3789099.1"/>
    <property type="molecule type" value="Genomic_DNA"/>
</dbReference>
<feature type="transmembrane region" description="Helical" evidence="7">
    <location>
        <begin position="175"/>
        <end position="194"/>
    </location>
</feature>
<dbReference type="GO" id="GO:0016020">
    <property type="term" value="C:membrane"/>
    <property type="evidence" value="ECO:0007669"/>
    <property type="project" value="UniProtKB-SubCell"/>
</dbReference>
<evidence type="ECO:0000256" key="6">
    <source>
        <dbReference type="SAM" id="MobiDB-lite"/>
    </source>
</evidence>
<feature type="compositionally biased region" description="Polar residues" evidence="6">
    <location>
        <begin position="419"/>
        <end position="433"/>
    </location>
</feature>
<feature type="transmembrane region" description="Helical" evidence="7">
    <location>
        <begin position="206"/>
        <end position="225"/>
    </location>
</feature>
<dbReference type="PANTHER" id="PTHR43220:SF21">
    <property type="entry name" value="TRANSMEMBRANE PROTEIN 41A"/>
    <property type="match status" value="1"/>
</dbReference>
<evidence type="ECO:0000259" key="8">
    <source>
        <dbReference type="Pfam" id="PF09335"/>
    </source>
</evidence>
<feature type="compositionally biased region" description="Low complexity" evidence="6">
    <location>
        <begin position="39"/>
        <end position="54"/>
    </location>
</feature>
<dbReference type="AlphaFoldDB" id="A0AA38KCA0"/>
<evidence type="ECO:0000313" key="10">
    <source>
        <dbReference type="Proteomes" id="UP001163798"/>
    </source>
</evidence>
<keyword evidence="4 7" id="KW-1133">Transmembrane helix</keyword>
<keyword evidence="3" id="KW-0732">Signal</keyword>
<feature type="region of interest" description="Disordered" evidence="6">
    <location>
        <begin position="453"/>
        <end position="477"/>
    </location>
</feature>
<accession>A0AA38KCA0</accession>
<evidence type="ECO:0000256" key="7">
    <source>
        <dbReference type="SAM" id="Phobius"/>
    </source>
</evidence>
<evidence type="ECO:0000256" key="4">
    <source>
        <dbReference type="ARBA" id="ARBA00022989"/>
    </source>
</evidence>
<dbReference type="InterPro" id="IPR032816">
    <property type="entry name" value="VTT_dom"/>
</dbReference>
<sequence length="492" mass="53215">MSGLTPPPISRNRASSTTLRPALTLKSLGRRRSSTQLKPVPSTPSTPQCSSPSGTAQPSMFFMALSTALQWLHPDSKHVLLPDWSSPSTPEDSRDVYDLPLPASATKSSFGDVHTTKSSQRNTWPSIHAPIVFVICLFPLSTVLVLLSLSSLPISFSWPKTLTDLAKLGKELHRYSGSGLAPLAHVVGVLALTAVWKHAWSIPGSVIWNVLAGALFSPVFATVLLTVLTTIGSLCASSLAAPLAPLIMHFFPRVLDMTRTALEGDAGRLVPSISSGSETDSSVSEKSMPSQIHTSGAWVRLSVLRLVGVVPWSGINIACGVCGVPLWDCMLGSFIGTLPWTAVTCQIGDILQTVASAPSATTQTVSSLLMSPEIIIKLVFLSFLSLAPILARDHLKALISTSVTSSDSVSEAASLPIEPSTSEKVVPVSSQQSEQDEKRVSRWTWMKEWKVRLPSRSRTREERDKSDRMRKLDELVDEKQKIREREEGILPS</sequence>
<proteinExistence type="predicted"/>
<evidence type="ECO:0000256" key="3">
    <source>
        <dbReference type="ARBA" id="ARBA00022729"/>
    </source>
</evidence>
<feature type="region of interest" description="Disordered" evidence="6">
    <location>
        <begin position="410"/>
        <end position="440"/>
    </location>
</feature>
<gene>
    <name evidence="9" type="ORF">GGU10DRAFT_344386</name>
</gene>
<feature type="region of interest" description="Disordered" evidence="6">
    <location>
        <begin position="1"/>
        <end position="54"/>
    </location>
</feature>
<comment type="subcellular location">
    <subcellularLocation>
        <location evidence="1">Membrane</location>
        <topology evidence="1">Multi-pass membrane protein</topology>
    </subcellularLocation>
</comment>
<keyword evidence="10" id="KW-1185">Reference proteome</keyword>
<reference evidence="9" key="1">
    <citation type="submission" date="2022-08" db="EMBL/GenBank/DDBJ databases">
        <authorList>
            <consortium name="DOE Joint Genome Institute"/>
            <person name="Min B."/>
            <person name="Riley R."/>
            <person name="Sierra-Patev S."/>
            <person name="Naranjo-Ortiz M."/>
            <person name="Looney B."/>
            <person name="Konkel Z."/>
            <person name="Slot J.C."/>
            <person name="Sakamoto Y."/>
            <person name="Steenwyk J.L."/>
            <person name="Rokas A."/>
            <person name="Carro J."/>
            <person name="Camarero S."/>
            <person name="Ferreira P."/>
            <person name="Molpeceres G."/>
            <person name="Ruiz-Duenas F.J."/>
            <person name="Serrano A."/>
            <person name="Henrissat B."/>
            <person name="Drula E."/>
            <person name="Hughes K.W."/>
            <person name="Mata J.L."/>
            <person name="Ishikawa N.K."/>
            <person name="Vargas-Isla R."/>
            <person name="Ushijima S."/>
            <person name="Smith C.A."/>
            <person name="Ahrendt S."/>
            <person name="Andreopoulos W."/>
            <person name="He G."/>
            <person name="Labutti K."/>
            <person name="Lipzen A."/>
            <person name="Ng V."/>
            <person name="Sandor L."/>
            <person name="Barry K."/>
            <person name="Martinez A.T."/>
            <person name="Xiao Y."/>
            <person name="Gibbons J.G."/>
            <person name="Terashima K."/>
            <person name="Hibbett D.S."/>
            <person name="Grigoriev I.V."/>
        </authorList>
    </citation>
    <scope>NUCLEOTIDE SEQUENCE</scope>
    <source>
        <strain evidence="9">TFB10291</strain>
    </source>
</reference>
<evidence type="ECO:0000256" key="1">
    <source>
        <dbReference type="ARBA" id="ARBA00004141"/>
    </source>
</evidence>
<name>A0AA38KCA0_9AGAR</name>
<comment type="caution">
    <text evidence="9">The sequence shown here is derived from an EMBL/GenBank/DDBJ whole genome shotgun (WGS) entry which is preliminary data.</text>
</comment>
<keyword evidence="5 7" id="KW-0472">Membrane</keyword>
<evidence type="ECO:0000256" key="5">
    <source>
        <dbReference type="ARBA" id="ARBA00023136"/>
    </source>
</evidence>
<protein>
    <submittedName>
        <fullName evidence="9">Snare associated Golgi protein-domain-containing protein</fullName>
    </submittedName>
</protein>
<dbReference type="Proteomes" id="UP001163798">
    <property type="component" value="Unassembled WGS sequence"/>
</dbReference>